<keyword evidence="3" id="KW-1185">Reference proteome</keyword>
<dbReference type="AlphaFoldDB" id="U3AUK9"/>
<evidence type="ECO:0000313" key="3">
    <source>
        <dbReference type="Proteomes" id="UP000016560"/>
    </source>
</evidence>
<feature type="transmembrane region" description="Helical" evidence="1">
    <location>
        <begin position="35"/>
        <end position="56"/>
    </location>
</feature>
<gene>
    <name evidence="2" type="ORF">PA6_005_02330</name>
</gene>
<dbReference type="RefSeq" id="WP_021699438.1">
    <property type="nucleotide sequence ID" value="NZ_BATI01000005.1"/>
</dbReference>
<protein>
    <submittedName>
        <fullName evidence="2">Uncharacterized protein</fullName>
    </submittedName>
</protein>
<keyword evidence="1" id="KW-0472">Membrane</keyword>
<accession>U3AUK9</accession>
<sequence length="206" mass="22193">MNQNQIDEQAQNVSGFVAGGLILAILAALRWPSGAIILAAVGAVLYLGAQAINSGYSQYATAVRAEAGAQAAAQEEKEQAKFRMYKEGEALGFAVEGTYWRTVGALSDLERMEIKGNKRAKKFRAQYSLSAQDQPDLSWIGLKDSIEADIAAGDRGFAQTKVKVALAQKKLEPAQRYVATVKENQAHFAGDGYLKLGGAFIKEFSN</sequence>
<feature type="transmembrane region" description="Helical" evidence="1">
    <location>
        <begin position="12"/>
        <end position="29"/>
    </location>
</feature>
<evidence type="ECO:0000313" key="2">
    <source>
        <dbReference type="EMBL" id="GAD61344.1"/>
    </source>
</evidence>
<reference evidence="2" key="1">
    <citation type="submission" date="2024-09" db="EMBL/GenBank/DDBJ databases">
        <title>Whole genome shotgun sequence of Pseudomonas alcaligenes NBRC 14159.</title>
        <authorList>
            <person name="Yoshida I."/>
            <person name="Hosoyama A."/>
            <person name="Tsuchikane K."/>
            <person name="Noguchi M."/>
            <person name="Hirakata S."/>
            <person name="Ando Y."/>
            <person name="Ohji S."/>
            <person name="Yamazoe A."/>
            <person name="Yamazaki S."/>
            <person name="Fujita N."/>
        </authorList>
    </citation>
    <scope>NUCLEOTIDE SEQUENCE</scope>
    <source>
        <strain evidence="2">NBRC 14159</strain>
    </source>
</reference>
<evidence type="ECO:0000256" key="1">
    <source>
        <dbReference type="SAM" id="Phobius"/>
    </source>
</evidence>
<dbReference type="EMBL" id="BATI01000005">
    <property type="protein sequence ID" value="GAD61344.1"/>
    <property type="molecule type" value="Genomic_DNA"/>
</dbReference>
<dbReference type="Proteomes" id="UP000016560">
    <property type="component" value="Unassembled WGS sequence"/>
</dbReference>
<organism evidence="2 3">
    <name type="scientific">Aquipseudomonas alcaligenes (strain ATCC 14909 / DSM 50342 / CCUG 1425 / JCM 20561 / NBRC 14159 / NCIMB 9945 / NCTC 10367 / 1577)</name>
    <name type="common">Pseudomonas alcaligenes</name>
    <dbReference type="NCBI Taxonomy" id="1215092"/>
    <lineage>
        <taxon>Bacteria</taxon>
        <taxon>Pseudomonadati</taxon>
        <taxon>Pseudomonadota</taxon>
        <taxon>Gammaproteobacteria</taxon>
        <taxon>Pseudomonadales</taxon>
        <taxon>Pseudomonadaceae</taxon>
        <taxon>Aquipseudomonas</taxon>
    </lineage>
</organism>
<proteinExistence type="predicted"/>
<keyword evidence="1" id="KW-1133">Transmembrane helix</keyword>
<comment type="caution">
    <text evidence="2">The sequence shown here is derived from an EMBL/GenBank/DDBJ whole genome shotgun (WGS) entry which is preliminary data.</text>
</comment>
<name>U3AUK9_AQUA1</name>
<keyword evidence="1" id="KW-0812">Transmembrane</keyword>